<dbReference type="InterPro" id="IPR039261">
    <property type="entry name" value="FNR_nucleotide-bd"/>
</dbReference>
<evidence type="ECO:0000256" key="6">
    <source>
        <dbReference type="ARBA" id="ARBA00023004"/>
    </source>
</evidence>
<evidence type="ECO:0000313" key="11">
    <source>
        <dbReference type="Proteomes" id="UP001596074"/>
    </source>
</evidence>
<comment type="caution">
    <text evidence="10">The sequence shown here is derived from an EMBL/GenBank/DDBJ whole genome shotgun (WGS) entry which is preliminary data.</text>
</comment>
<dbReference type="SUPFAM" id="SSF63380">
    <property type="entry name" value="Riboflavin synthase domain-like"/>
    <property type="match status" value="1"/>
</dbReference>
<dbReference type="PANTHER" id="PTHR47354">
    <property type="entry name" value="NADH OXIDOREDUCTASE HCR"/>
    <property type="match status" value="1"/>
</dbReference>
<keyword evidence="7" id="KW-0411">Iron-sulfur</keyword>
<evidence type="ECO:0000256" key="3">
    <source>
        <dbReference type="ARBA" id="ARBA00022714"/>
    </source>
</evidence>
<dbReference type="SUPFAM" id="SSF54292">
    <property type="entry name" value="2Fe-2S ferredoxin-like"/>
    <property type="match status" value="1"/>
</dbReference>
<keyword evidence="5" id="KW-0560">Oxidoreductase</keyword>
<dbReference type="InterPro" id="IPR017927">
    <property type="entry name" value="FAD-bd_FR_type"/>
</dbReference>
<evidence type="ECO:0000259" key="8">
    <source>
        <dbReference type="PROSITE" id="PS51085"/>
    </source>
</evidence>
<name>A0ABW1A9X1_9ACTN</name>
<evidence type="ECO:0000256" key="4">
    <source>
        <dbReference type="ARBA" id="ARBA00022723"/>
    </source>
</evidence>
<dbReference type="Proteomes" id="UP001596074">
    <property type="component" value="Unassembled WGS sequence"/>
</dbReference>
<reference evidence="11" key="1">
    <citation type="journal article" date="2019" name="Int. J. Syst. Evol. Microbiol.">
        <title>The Global Catalogue of Microorganisms (GCM) 10K type strain sequencing project: providing services to taxonomists for standard genome sequencing and annotation.</title>
        <authorList>
            <consortium name="The Broad Institute Genomics Platform"/>
            <consortium name="The Broad Institute Genome Sequencing Center for Infectious Disease"/>
            <person name="Wu L."/>
            <person name="Ma J."/>
        </authorList>
    </citation>
    <scope>NUCLEOTIDE SEQUENCE [LARGE SCALE GENOMIC DNA]</scope>
    <source>
        <strain evidence="11">KCTC 42087</strain>
    </source>
</reference>
<keyword evidence="11" id="KW-1185">Reference proteome</keyword>
<organism evidence="10 11">
    <name type="scientific">Actinomadura rugatobispora</name>
    <dbReference type="NCBI Taxonomy" id="1994"/>
    <lineage>
        <taxon>Bacteria</taxon>
        <taxon>Bacillati</taxon>
        <taxon>Actinomycetota</taxon>
        <taxon>Actinomycetes</taxon>
        <taxon>Streptosporangiales</taxon>
        <taxon>Thermomonosporaceae</taxon>
        <taxon>Actinomadura</taxon>
    </lineage>
</organism>
<evidence type="ECO:0000256" key="5">
    <source>
        <dbReference type="ARBA" id="ARBA00023002"/>
    </source>
</evidence>
<dbReference type="InterPro" id="IPR008333">
    <property type="entry name" value="Cbr1-like_FAD-bd_dom"/>
</dbReference>
<dbReference type="InterPro" id="IPR012675">
    <property type="entry name" value="Beta-grasp_dom_sf"/>
</dbReference>
<dbReference type="InterPro" id="IPR050415">
    <property type="entry name" value="MRET"/>
</dbReference>
<dbReference type="PROSITE" id="PS51384">
    <property type="entry name" value="FAD_FR"/>
    <property type="match status" value="1"/>
</dbReference>
<dbReference type="PANTHER" id="PTHR47354:SF1">
    <property type="entry name" value="CARNITINE MONOOXYGENASE REDUCTASE SUBUNIT"/>
    <property type="match status" value="1"/>
</dbReference>
<gene>
    <name evidence="10" type="ORF">ACFPZN_39705</name>
</gene>
<dbReference type="PRINTS" id="PR00409">
    <property type="entry name" value="PHDIOXRDTASE"/>
</dbReference>
<keyword evidence="4" id="KW-0479">Metal-binding</keyword>
<feature type="domain" description="FAD-binding FR-type" evidence="9">
    <location>
        <begin position="46"/>
        <end position="147"/>
    </location>
</feature>
<comment type="cofactor">
    <cofactor evidence="1">
        <name>FAD</name>
        <dbReference type="ChEBI" id="CHEBI:57692"/>
    </cofactor>
</comment>
<dbReference type="Gene3D" id="3.40.50.80">
    <property type="entry name" value="Nucleotide-binding domain of ferredoxin-NADP reductase (FNR) module"/>
    <property type="match status" value="1"/>
</dbReference>
<dbReference type="InterPro" id="IPR006058">
    <property type="entry name" value="2Fe2S_fd_BS"/>
</dbReference>
<evidence type="ECO:0000256" key="2">
    <source>
        <dbReference type="ARBA" id="ARBA00022630"/>
    </source>
</evidence>
<feature type="domain" description="2Fe-2S ferredoxin-type" evidence="8">
    <location>
        <begin position="270"/>
        <end position="350"/>
    </location>
</feature>
<evidence type="ECO:0000256" key="7">
    <source>
        <dbReference type="ARBA" id="ARBA00023014"/>
    </source>
</evidence>
<dbReference type="Gene3D" id="3.10.20.30">
    <property type="match status" value="1"/>
</dbReference>
<dbReference type="SUPFAM" id="SSF52343">
    <property type="entry name" value="Ferredoxin reductase-like, C-terminal NADP-linked domain"/>
    <property type="match status" value="1"/>
</dbReference>
<dbReference type="Gene3D" id="2.40.30.10">
    <property type="entry name" value="Translation factors"/>
    <property type="match status" value="1"/>
</dbReference>
<dbReference type="PROSITE" id="PS51085">
    <property type="entry name" value="2FE2S_FER_2"/>
    <property type="match status" value="1"/>
</dbReference>
<dbReference type="EMBL" id="JBHSON010000075">
    <property type="protein sequence ID" value="MFC5751777.1"/>
    <property type="molecule type" value="Genomic_DNA"/>
</dbReference>
<dbReference type="InterPro" id="IPR001041">
    <property type="entry name" value="2Fe-2S_ferredoxin-type"/>
</dbReference>
<evidence type="ECO:0000313" key="10">
    <source>
        <dbReference type="EMBL" id="MFC5751777.1"/>
    </source>
</evidence>
<dbReference type="InterPro" id="IPR017938">
    <property type="entry name" value="Riboflavin_synthase-like_b-brl"/>
</dbReference>
<dbReference type="InterPro" id="IPR001433">
    <property type="entry name" value="OxRdtase_FAD/NAD-bd"/>
</dbReference>
<dbReference type="Pfam" id="PF00111">
    <property type="entry name" value="Fer2"/>
    <property type="match status" value="1"/>
</dbReference>
<keyword evidence="3" id="KW-0001">2Fe-2S</keyword>
<keyword evidence="6" id="KW-0408">Iron</keyword>
<proteinExistence type="predicted"/>
<dbReference type="CDD" id="cd00207">
    <property type="entry name" value="fer2"/>
    <property type="match status" value="1"/>
</dbReference>
<dbReference type="Pfam" id="PF00175">
    <property type="entry name" value="NAD_binding_1"/>
    <property type="match status" value="1"/>
</dbReference>
<dbReference type="PROSITE" id="PS00197">
    <property type="entry name" value="2FE2S_FER_1"/>
    <property type="match status" value="1"/>
</dbReference>
<evidence type="ECO:0000259" key="9">
    <source>
        <dbReference type="PROSITE" id="PS51384"/>
    </source>
</evidence>
<protein>
    <submittedName>
        <fullName evidence="10">PDR/VanB family oxidoreductase</fullName>
    </submittedName>
</protein>
<dbReference type="RefSeq" id="WP_378287739.1">
    <property type="nucleotide sequence ID" value="NZ_JBHSON010000075.1"/>
</dbReference>
<accession>A0ABW1A9X1</accession>
<sequence length="350" mass="38090">MTAMPPDLRGRRARDPFWVTVSAVFRGIERVRSLRAPVIPNVPPVDRTLRLVVQEVRPEADGVVSLRLGAPDGRALPRWQPGCHLDVRLPSGRRRQYSLCGDPADRRAYRVAVRMIPGGAGSTEIHHELHEGTTLTVEGPRNAFPFLVRDRYLFLAGGIGITPVLPMVRAAHHLGADWHLVYTGRTRASLPFLDELAALPADRITVRADDEVGVPDGAGLLRGARPGTAVYCCGPAPMIDAVRGAFVPDGNRTLHFERFAPPAVVDGRPFEVELRRSGLTLRIPADRSALDVIREALPDVPYSCRQGFCGTCRTPLLAGDADRRAPSDPDDGSILICVSRASAGRLTLNL</sequence>
<dbReference type="Pfam" id="PF00970">
    <property type="entry name" value="FAD_binding_6"/>
    <property type="match status" value="1"/>
</dbReference>
<evidence type="ECO:0000256" key="1">
    <source>
        <dbReference type="ARBA" id="ARBA00001974"/>
    </source>
</evidence>
<keyword evidence="2" id="KW-0285">Flavoprotein</keyword>
<dbReference type="InterPro" id="IPR036010">
    <property type="entry name" value="2Fe-2S_ferredoxin-like_sf"/>
</dbReference>
<dbReference type="CDD" id="cd06185">
    <property type="entry name" value="PDR_like"/>
    <property type="match status" value="1"/>
</dbReference>